<dbReference type="Proteomes" id="UP000665025">
    <property type="component" value="Chromosome 2"/>
</dbReference>
<sequence>MNKLSLICLMLLFTCHSALAVQLIDQTHWTVLERDSQLKRPHTGQYLELDLASVRAKLVAASKLDMVLPLPNGEFVTFRLEPSQVMAPELANKYPDIMTFKGTQLGEPSNFGTFDLSPKGFYGMFEHQGKTVYIDPQLASHNYRSYYFTPASKHAHASDMQRHPPIRFPGISNTTANKPAGLMRTSQINERIVYRLAVAATGEYTAYHGGTRALGLAAIVTMVNRVNQVYARDLGVTFQLVANNDQIVFLDADTDPFTNTDQDIDGDTISQAIESVMSDADYDIGHLVVTTGGGVAGLGVVCTTQKAAGLTGSPQPEADAFYIDYVAHEIGHQLGAEHTFNGLVGACQGNRSGLSAYEPASGSTIMGYTGICGEQDLQQNSDPFFHLHSIEQMVEVTRQGVGTSCGTRTNLSNQSPVVDAGGDFTIPARTPFTLTGSATDADSDTLSYSWQQFDLGTATNSASQDAIDSGTGPLFRVFNPTIGPSRTFPKLVDILTNSVAYGEAYPTTNRTLNFRLAVRDGQGHVASDTMQVTVVSSATGFRVTQPDSNSQWLSQTHTVTWDTANTENAPVSCNRVSISLSTDGGVNFGTSLANGVDNDGEQDVVITSAISTDSARVRVNCTDNVFFAINSGNFTINFDGPPAPIKPVFVSQQALSVAEDQRIQIKKEDLRFELDLAVDSITLLPGDNYTRTDLTVSPSENYNGELQIPAFATKDGQNSDPFTIKVTVTAVNDSPVAQNDTADVDFQAQQVLLPVLSNDTDAENDSLSISSVDYQGSGTVTIAQSGLVYTPGSAFSGTDTITYTVSDGNGGSATGQVTVTVAAAPVEPEPEPDPQPAPQPAPQPEPQTSTQSLDDGGSGGSLFMMLWLLIACVCIRVGVKHYEG</sequence>
<dbReference type="Pfam" id="PF13583">
    <property type="entry name" value="Reprolysin_4"/>
    <property type="match status" value="1"/>
</dbReference>
<organism evidence="4 5">
    <name type="scientific">Pseudoalteromonas viridis</name>
    <dbReference type="NCBI Taxonomy" id="339617"/>
    <lineage>
        <taxon>Bacteria</taxon>
        <taxon>Pseudomonadati</taxon>
        <taxon>Pseudomonadota</taxon>
        <taxon>Gammaproteobacteria</taxon>
        <taxon>Alteromonadales</taxon>
        <taxon>Pseudoalteromonadaceae</taxon>
        <taxon>Pseudoalteromonas</taxon>
    </lineage>
</organism>
<accession>A0ABX7VDI9</accession>
<evidence type="ECO:0000313" key="4">
    <source>
        <dbReference type="EMBL" id="QTL37597.1"/>
    </source>
</evidence>
<dbReference type="PANTHER" id="PTHR11905">
    <property type="entry name" value="ADAM A DISINTEGRIN AND METALLOPROTEASE DOMAIN"/>
    <property type="match status" value="1"/>
</dbReference>
<feature type="compositionally biased region" description="Pro residues" evidence="1">
    <location>
        <begin position="833"/>
        <end position="845"/>
    </location>
</feature>
<dbReference type="EMBL" id="CP072426">
    <property type="protein sequence ID" value="QTL37597.1"/>
    <property type="molecule type" value="Genomic_DNA"/>
</dbReference>
<dbReference type="RefSeq" id="WP_209053813.1">
    <property type="nucleotide sequence ID" value="NZ_CP072426.1"/>
</dbReference>
<proteinExistence type="predicted"/>
<dbReference type="Gene3D" id="2.60.40.10">
    <property type="entry name" value="Immunoglobulins"/>
    <property type="match status" value="1"/>
</dbReference>
<evidence type="ECO:0000256" key="2">
    <source>
        <dbReference type="SAM" id="Phobius"/>
    </source>
</evidence>
<dbReference type="InterPro" id="IPR013783">
    <property type="entry name" value="Ig-like_fold"/>
</dbReference>
<dbReference type="PANTHER" id="PTHR11905:SF159">
    <property type="entry name" value="ADAM METALLOPROTEASE"/>
    <property type="match status" value="1"/>
</dbReference>
<feature type="region of interest" description="Disordered" evidence="1">
    <location>
        <begin position="826"/>
        <end position="856"/>
    </location>
</feature>
<reference evidence="4 5" key="1">
    <citation type="submission" date="2021-03" db="EMBL/GenBank/DDBJ databases">
        <title>Complete Genome of Pseudoalteromonas viridis Strain BBR56, a new biocontrol bacterial candidate.</title>
        <authorList>
            <person name="Handayani D.P."/>
            <person name="Isnansetyo A."/>
            <person name="Istiqomah I."/>
            <person name="Jumina J."/>
        </authorList>
    </citation>
    <scope>NUCLEOTIDE SEQUENCE [LARGE SCALE GENOMIC DNA]</scope>
    <source>
        <strain evidence="4 5">BBR56</strain>
    </source>
</reference>
<name>A0ABX7VDI9_9GAMM</name>
<feature type="transmembrane region" description="Helical" evidence="2">
    <location>
        <begin position="859"/>
        <end position="879"/>
    </location>
</feature>
<dbReference type="InterPro" id="IPR024079">
    <property type="entry name" value="MetalloPept_cat_dom_sf"/>
</dbReference>
<feature type="chain" id="PRO_5046208907" evidence="3">
    <location>
        <begin position="21"/>
        <end position="884"/>
    </location>
</feature>
<evidence type="ECO:0000256" key="3">
    <source>
        <dbReference type="SAM" id="SignalP"/>
    </source>
</evidence>
<keyword evidence="3" id="KW-0732">Signal</keyword>
<dbReference type="Gene3D" id="2.60.40.2810">
    <property type="match status" value="1"/>
</dbReference>
<keyword evidence="2" id="KW-0812">Transmembrane</keyword>
<dbReference type="SUPFAM" id="SSF55486">
    <property type="entry name" value="Metalloproteases ('zincins'), catalytic domain"/>
    <property type="match status" value="1"/>
</dbReference>
<gene>
    <name evidence="4" type="ORF">J5X90_22410</name>
</gene>
<dbReference type="Gene3D" id="3.40.390.10">
    <property type="entry name" value="Collagenase (Catalytic Domain)"/>
    <property type="match status" value="1"/>
</dbReference>
<keyword evidence="2" id="KW-0472">Membrane</keyword>
<feature type="compositionally biased region" description="Low complexity" evidence="1">
    <location>
        <begin position="846"/>
        <end position="855"/>
    </location>
</feature>
<feature type="signal peptide" evidence="3">
    <location>
        <begin position="1"/>
        <end position="20"/>
    </location>
</feature>
<keyword evidence="5" id="KW-1185">Reference proteome</keyword>
<evidence type="ECO:0000256" key="1">
    <source>
        <dbReference type="SAM" id="MobiDB-lite"/>
    </source>
</evidence>
<protein>
    <submittedName>
        <fullName evidence="4">Cadherin-like domain-containing protein</fullName>
    </submittedName>
</protein>
<keyword evidence="2" id="KW-1133">Transmembrane helix</keyword>
<evidence type="ECO:0000313" key="5">
    <source>
        <dbReference type="Proteomes" id="UP000665025"/>
    </source>
</evidence>
<dbReference type="Pfam" id="PF17963">
    <property type="entry name" value="Big_9"/>
    <property type="match status" value="1"/>
</dbReference>